<dbReference type="PIRSF" id="PIRSF031551">
    <property type="entry name" value="DUF1706"/>
    <property type="match status" value="1"/>
</dbReference>
<dbReference type="InterPro" id="IPR012550">
    <property type="entry name" value="DUF1706"/>
</dbReference>
<accession>A0ABS8MQN2</accession>
<dbReference type="PANTHER" id="PTHR40658:SF3">
    <property type="entry name" value="CLBS_DFSB FAMILY FOUR-HELIX BUNDLE PROTEIN"/>
    <property type="match status" value="1"/>
</dbReference>
<gene>
    <name evidence="1" type="ORF">LNQ49_05590</name>
</gene>
<dbReference type="Pfam" id="PF08020">
    <property type="entry name" value="DUF1706"/>
    <property type="match status" value="1"/>
</dbReference>
<dbReference type="RefSeq" id="WP_229987697.1">
    <property type="nucleotide sequence ID" value="NZ_JAJJMO010000001.1"/>
</dbReference>
<dbReference type="InterPro" id="IPR034660">
    <property type="entry name" value="DinB/YfiT-like"/>
</dbReference>
<proteinExistence type="predicted"/>
<evidence type="ECO:0000313" key="1">
    <source>
        <dbReference type="EMBL" id="MCC9071067.1"/>
    </source>
</evidence>
<sequence length="170" mass="20280">MAVPQNKTELLSDIEKTYKKLQSDLKTIPVEFTNEKTLDGHAKDTMMSVNNLISYLIGWGELVLKWHHKKNNNQTVDFPETGYKWNELGKLAQKFYSDYQDLDFLQLQEKLETTVNNLQTLIKNYDNETLYKQEWYEKWTMGRMIQFNTSSPYKNARGRIRQWKKENSLK</sequence>
<organism evidence="1 2">
    <name type="scientific">Flavobacterium pisciphilum</name>
    <dbReference type="NCBI Taxonomy" id="2893755"/>
    <lineage>
        <taxon>Bacteria</taxon>
        <taxon>Pseudomonadati</taxon>
        <taxon>Bacteroidota</taxon>
        <taxon>Flavobacteriia</taxon>
        <taxon>Flavobacteriales</taxon>
        <taxon>Flavobacteriaceae</taxon>
        <taxon>Flavobacterium</taxon>
    </lineage>
</organism>
<reference evidence="1" key="1">
    <citation type="submission" date="2021-11" db="EMBL/GenBank/DDBJ databases">
        <title>Description of novel Flavobacterium species.</title>
        <authorList>
            <person name="Saticioglu I.B."/>
            <person name="Ay H."/>
            <person name="Altun S."/>
            <person name="Duman M."/>
        </authorList>
    </citation>
    <scope>NUCLEOTIDE SEQUENCE</scope>
    <source>
        <strain evidence="1">F-65</strain>
    </source>
</reference>
<comment type="caution">
    <text evidence="1">The sequence shown here is derived from an EMBL/GenBank/DDBJ whole genome shotgun (WGS) entry which is preliminary data.</text>
</comment>
<dbReference type="Proteomes" id="UP001430919">
    <property type="component" value="Unassembled WGS sequence"/>
</dbReference>
<dbReference type="EMBL" id="JAJJMO010000001">
    <property type="protein sequence ID" value="MCC9071067.1"/>
    <property type="molecule type" value="Genomic_DNA"/>
</dbReference>
<dbReference type="PANTHER" id="PTHR40658">
    <property type="match status" value="1"/>
</dbReference>
<keyword evidence="2" id="KW-1185">Reference proteome</keyword>
<dbReference type="Gene3D" id="1.20.120.450">
    <property type="entry name" value="dinb family like domain"/>
    <property type="match status" value="1"/>
</dbReference>
<evidence type="ECO:0000313" key="2">
    <source>
        <dbReference type="Proteomes" id="UP001430919"/>
    </source>
</evidence>
<protein>
    <submittedName>
        <fullName evidence="1">ClbS/DfsB family four-helix bundle protein</fullName>
    </submittedName>
</protein>
<name>A0ABS8MQN2_9FLAO</name>